<dbReference type="OrthoDB" id="3249147at2"/>
<evidence type="ECO:0000313" key="3">
    <source>
        <dbReference type="Proteomes" id="UP000316125"/>
    </source>
</evidence>
<keyword evidence="2" id="KW-0808">Transferase</keyword>
<dbReference type="Proteomes" id="UP000316125">
    <property type="component" value="Chromosome"/>
</dbReference>
<evidence type="ECO:0000313" key="2">
    <source>
        <dbReference type="EMBL" id="QDE35703.1"/>
    </source>
</evidence>
<feature type="domain" description="NadR/Ttd14 AAA" evidence="1">
    <location>
        <begin position="154"/>
        <end position="313"/>
    </location>
</feature>
<reference evidence="2 3" key="1">
    <citation type="submission" date="2019-06" db="EMBL/GenBank/DDBJ databases">
        <title>Complete genome of Microbacterium foliorum M2.</title>
        <authorList>
            <person name="Cao G."/>
        </authorList>
    </citation>
    <scope>NUCLEOTIDE SEQUENCE [LARGE SCALE GENOMIC DNA]</scope>
    <source>
        <strain evidence="2 3">M2</strain>
    </source>
</reference>
<protein>
    <submittedName>
        <fullName evidence="2">Cytidyltransferase</fullName>
    </submittedName>
</protein>
<organism evidence="2 3">
    <name type="scientific">Microbacterium foliorum</name>
    <dbReference type="NCBI Taxonomy" id="104336"/>
    <lineage>
        <taxon>Bacteria</taxon>
        <taxon>Bacillati</taxon>
        <taxon>Actinomycetota</taxon>
        <taxon>Actinomycetes</taxon>
        <taxon>Micrococcales</taxon>
        <taxon>Microbacteriaceae</taxon>
        <taxon>Microbacterium</taxon>
    </lineage>
</organism>
<dbReference type="InterPro" id="IPR027417">
    <property type="entry name" value="P-loop_NTPase"/>
</dbReference>
<name>A0A4Y5YT89_9MICO</name>
<dbReference type="AlphaFoldDB" id="A0A4Y5YT89"/>
<dbReference type="RefSeq" id="WP_140037871.1">
    <property type="nucleotide sequence ID" value="NZ_CP041040.1"/>
</dbReference>
<dbReference type="SUPFAM" id="SSF52374">
    <property type="entry name" value="Nucleotidylyl transferase"/>
    <property type="match status" value="1"/>
</dbReference>
<dbReference type="InterPro" id="IPR052735">
    <property type="entry name" value="NAD_biosynth-regulator"/>
</dbReference>
<dbReference type="Gene3D" id="3.40.50.300">
    <property type="entry name" value="P-loop containing nucleotide triphosphate hydrolases"/>
    <property type="match status" value="1"/>
</dbReference>
<dbReference type="Pfam" id="PF13521">
    <property type="entry name" value="AAA_28"/>
    <property type="match status" value="1"/>
</dbReference>
<dbReference type="PANTHER" id="PTHR37512:SF1">
    <property type="entry name" value="NADR_TTD14 AAA DOMAIN-CONTAINING PROTEIN"/>
    <property type="match status" value="1"/>
</dbReference>
<evidence type="ECO:0000259" key="1">
    <source>
        <dbReference type="Pfam" id="PF13521"/>
    </source>
</evidence>
<dbReference type="InterPro" id="IPR038727">
    <property type="entry name" value="NadR/Ttd14_AAA_dom"/>
</dbReference>
<dbReference type="SUPFAM" id="SSF52540">
    <property type="entry name" value="P-loop containing nucleoside triphosphate hydrolases"/>
    <property type="match status" value="1"/>
</dbReference>
<dbReference type="Gene3D" id="3.40.50.620">
    <property type="entry name" value="HUPs"/>
    <property type="match status" value="1"/>
</dbReference>
<sequence length="356" mass="39217">MSGHGLVLGKFYPFHSGHSHLIRQAQRESDRVTVQVLGASVESIPLAVRADWIRESHPGVRVVAAMDDAPVDFESEAAWDEHMALIASLLDGPVDTVFSCDSYGGELARRLDARWMQIDEGRRVNPVSGTAIRADVAGNWHELAPAVRAWLTARVVVLGAESTGSTTLAEALADRLGTLWVPEYGREHSVIRDGGLTAPWRSDEFDLIVDRQIALEQQALRQVPVPVLVCDTDVLATALWHERYVGAVAPRLHEAAAAHPPLLYVLTGDEIPFEQDGLRDGEHIRHDMQQRFRDVLAAQDVPWLEVRGDVPTRVDAAASALEPLLIEHLRFAVPLEGRPLDEQRALQQDARSTSLG</sequence>
<proteinExistence type="predicted"/>
<dbReference type="PANTHER" id="PTHR37512">
    <property type="entry name" value="TRIFUNCTIONAL NAD BIOSYNTHESIS/REGULATOR PROTEIN NADR"/>
    <property type="match status" value="1"/>
</dbReference>
<accession>A0A4Y5YT89</accession>
<dbReference type="GO" id="GO:0016740">
    <property type="term" value="F:transferase activity"/>
    <property type="evidence" value="ECO:0007669"/>
    <property type="project" value="UniProtKB-KW"/>
</dbReference>
<dbReference type="EMBL" id="CP041040">
    <property type="protein sequence ID" value="QDE35703.1"/>
    <property type="molecule type" value="Genomic_DNA"/>
</dbReference>
<dbReference type="InterPro" id="IPR014729">
    <property type="entry name" value="Rossmann-like_a/b/a_fold"/>
</dbReference>
<gene>
    <name evidence="2" type="ORF">FIV50_13445</name>
</gene>